<keyword evidence="4" id="KW-1185">Reference proteome</keyword>
<dbReference type="EMBL" id="BAABBB010000015">
    <property type="protein sequence ID" value="GAA3538987.1"/>
    <property type="molecule type" value="Genomic_DNA"/>
</dbReference>
<sequence>MKLVNLKANKDHFREVVFRDGLNLVLAERTEVSKDTDSRNGVGKTTLFQIIDFCLGGRVGKGDSLEKLQGSDWEFTLQLSFEGDRQLAVTRALDDSGVVRLLGDVAELGVGDSSPASIGPKAWTGWLGQLCFQLPTDAVRGEYDPTFRRLFGHFLRFRADAYVSPFETFGKQPPHQTQADNAFLLGLDWKLATEWQRWKDRGKALGVLGRTDLDELGERLGELESQRVRSEAQRRRLSEQIENFEVLPEYREVERRTNDVTGQMQALANAITVNARLLELYRGQLATEHADDAEAVLSTFEEAGVVFGEALTRTVEDIVSFHTEVARNRREYLAAEVARVEREQAEKRDELERLETQRRSDLQLLATHGALDDFAHLQQRLGSAAAATEALTRQIEELREIRKGKAALKVAQVDLQQRTALDVEQRLPTIAGILEDFSETFEEAYGEAADLVVDVGEAGYQFRVSLPRQGSHGVGKVGVFAYDLAITNSWARQDRGTGFLGHDSVIFDGVDERQKSAAISRAIGAADSNGFQYILTINSDDLPSDELIAHSVDVSSFTVLTLTDADPAGGLLGIRV</sequence>
<accession>A0ABP6VS86</accession>
<evidence type="ECO:0000259" key="2">
    <source>
        <dbReference type="Pfam" id="PF10088"/>
    </source>
</evidence>
<protein>
    <submittedName>
        <fullName evidence="3">DUF2326 domain-containing protein</fullName>
    </submittedName>
</protein>
<name>A0ABP6VS86_9ACTN</name>
<feature type="coiled-coil region" evidence="1">
    <location>
        <begin position="213"/>
        <end position="247"/>
    </location>
</feature>
<dbReference type="Proteomes" id="UP001500301">
    <property type="component" value="Unassembled WGS sequence"/>
</dbReference>
<keyword evidence="1" id="KW-0175">Coiled coil</keyword>
<organism evidence="3 4">
    <name type="scientific">Nocardioides daeguensis</name>
    <dbReference type="NCBI Taxonomy" id="908359"/>
    <lineage>
        <taxon>Bacteria</taxon>
        <taxon>Bacillati</taxon>
        <taxon>Actinomycetota</taxon>
        <taxon>Actinomycetes</taxon>
        <taxon>Propionibacteriales</taxon>
        <taxon>Nocardioidaceae</taxon>
        <taxon>Nocardioides</taxon>
    </lineage>
</organism>
<reference evidence="4" key="1">
    <citation type="journal article" date="2019" name="Int. J. Syst. Evol. Microbiol.">
        <title>The Global Catalogue of Microorganisms (GCM) 10K type strain sequencing project: providing services to taxonomists for standard genome sequencing and annotation.</title>
        <authorList>
            <consortium name="The Broad Institute Genomics Platform"/>
            <consortium name="The Broad Institute Genome Sequencing Center for Infectious Disease"/>
            <person name="Wu L."/>
            <person name="Ma J."/>
        </authorList>
    </citation>
    <scope>NUCLEOTIDE SEQUENCE [LARGE SCALE GENOMIC DNA]</scope>
    <source>
        <strain evidence="4">JCM 17460</strain>
    </source>
</reference>
<gene>
    <name evidence="3" type="ORF">GCM10022263_28140</name>
</gene>
<evidence type="ECO:0000313" key="4">
    <source>
        <dbReference type="Proteomes" id="UP001500301"/>
    </source>
</evidence>
<evidence type="ECO:0000313" key="3">
    <source>
        <dbReference type="EMBL" id="GAA3538987.1"/>
    </source>
</evidence>
<proteinExistence type="predicted"/>
<comment type="caution">
    <text evidence="3">The sequence shown here is derived from an EMBL/GenBank/DDBJ whole genome shotgun (WGS) entry which is preliminary data.</text>
</comment>
<evidence type="ECO:0000256" key="1">
    <source>
        <dbReference type="SAM" id="Coils"/>
    </source>
</evidence>
<feature type="domain" description="DUF2326" evidence="2">
    <location>
        <begin position="445"/>
        <end position="575"/>
    </location>
</feature>
<dbReference type="Pfam" id="PF10088">
    <property type="entry name" value="DUF2326"/>
    <property type="match status" value="1"/>
</dbReference>
<dbReference type="RefSeq" id="WP_218235352.1">
    <property type="nucleotide sequence ID" value="NZ_BAABBB010000015.1"/>
</dbReference>
<dbReference type="InterPro" id="IPR018760">
    <property type="entry name" value="DUF2326"/>
</dbReference>